<dbReference type="SUPFAM" id="SSF55874">
    <property type="entry name" value="ATPase domain of HSP90 chaperone/DNA topoisomerase II/histidine kinase"/>
    <property type="match status" value="1"/>
</dbReference>
<name>A0A7X6DJ54_9BURK</name>
<keyword evidence="5" id="KW-0418">Kinase</keyword>
<evidence type="ECO:0000259" key="6">
    <source>
        <dbReference type="PROSITE" id="PS50109"/>
    </source>
</evidence>
<dbReference type="Pfam" id="PF02518">
    <property type="entry name" value="HATPase_c"/>
    <property type="match status" value="1"/>
</dbReference>
<dbReference type="SMART" id="SM00388">
    <property type="entry name" value="HisKA"/>
    <property type="match status" value="1"/>
</dbReference>
<feature type="domain" description="Histidine kinase" evidence="6">
    <location>
        <begin position="327"/>
        <end position="545"/>
    </location>
</feature>
<dbReference type="EC" id="2.7.13.3" evidence="2"/>
<dbReference type="AlphaFoldDB" id="A0A7X6DJ54"/>
<dbReference type="GO" id="GO:0005886">
    <property type="term" value="C:plasma membrane"/>
    <property type="evidence" value="ECO:0007669"/>
    <property type="project" value="TreeGrafter"/>
</dbReference>
<dbReference type="InterPro" id="IPR036890">
    <property type="entry name" value="HATPase_C_sf"/>
</dbReference>
<dbReference type="GO" id="GO:0009927">
    <property type="term" value="F:histidine phosphotransfer kinase activity"/>
    <property type="evidence" value="ECO:0007669"/>
    <property type="project" value="TreeGrafter"/>
</dbReference>
<accession>A0A7X6DJ54</accession>
<dbReference type="SUPFAM" id="SSF47384">
    <property type="entry name" value="Homodimeric domain of signal transducing histidine kinase"/>
    <property type="match status" value="1"/>
</dbReference>
<evidence type="ECO:0000256" key="2">
    <source>
        <dbReference type="ARBA" id="ARBA00012438"/>
    </source>
</evidence>
<reference evidence="7 8" key="1">
    <citation type="journal article" date="2020" name="Nature">
        <title>Bacterial chemolithoautotrophy via manganese oxidation.</title>
        <authorList>
            <person name="Yu H."/>
            <person name="Leadbetter J.R."/>
        </authorList>
    </citation>
    <scope>NUCLEOTIDE SEQUENCE [LARGE SCALE GENOMIC DNA]</scope>
    <source>
        <strain evidence="7 8">RBP-1</strain>
    </source>
</reference>
<comment type="catalytic activity">
    <reaction evidence="1">
        <text>ATP + protein L-histidine = ADP + protein N-phospho-L-histidine.</text>
        <dbReference type="EC" id="2.7.13.3"/>
    </reaction>
</comment>
<dbReference type="Pfam" id="PF00512">
    <property type="entry name" value="HisKA"/>
    <property type="match status" value="1"/>
</dbReference>
<dbReference type="CDD" id="cd00082">
    <property type="entry name" value="HisKA"/>
    <property type="match status" value="1"/>
</dbReference>
<keyword evidence="3" id="KW-0597">Phosphoprotein</keyword>
<dbReference type="PANTHER" id="PTHR43047:SF72">
    <property type="entry name" value="OSMOSENSING HISTIDINE PROTEIN KINASE SLN1"/>
    <property type="match status" value="1"/>
</dbReference>
<dbReference type="GO" id="GO:0000155">
    <property type="term" value="F:phosphorelay sensor kinase activity"/>
    <property type="evidence" value="ECO:0007669"/>
    <property type="project" value="InterPro"/>
</dbReference>
<gene>
    <name evidence="7" type="ORF">RAMLITH_20100</name>
</gene>
<organism evidence="7 8">
    <name type="scientific">Ramlibacter lithotrophicus</name>
    <dbReference type="NCBI Taxonomy" id="2606681"/>
    <lineage>
        <taxon>Bacteria</taxon>
        <taxon>Pseudomonadati</taxon>
        <taxon>Pseudomonadota</taxon>
        <taxon>Betaproteobacteria</taxon>
        <taxon>Burkholderiales</taxon>
        <taxon>Comamonadaceae</taxon>
        <taxon>Ramlibacter</taxon>
    </lineage>
</organism>
<dbReference type="PROSITE" id="PS50109">
    <property type="entry name" value="HIS_KIN"/>
    <property type="match status" value="1"/>
</dbReference>
<dbReference type="SUPFAM" id="SSF55785">
    <property type="entry name" value="PYP-like sensor domain (PAS domain)"/>
    <property type="match status" value="1"/>
</dbReference>
<evidence type="ECO:0000256" key="3">
    <source>
        <dbReference type="ARBA" id="ARBA00022553"/>
    </source>
</evidence>
<dbReference type="Proteomes" id="UP000521868">
    <property type="component" value="Unassembled WGS sequence"/>
</dbReference>
<dbReference type="EMBL" id="VTOX01000009">
    <property type="protein sequence ID" value="NKE68131.1"/>
    <property type="molecule type" value="Genomic_DNA"/>
</dbReference>
<dbReference type="SUPFAM" id="SSF55781">
    <property type="entry name" value="GAF domain-like"/>
    <property type="match status" value="1"/>
</dbReference>
<evidence type="ECO:0000256" key="5">
    <source>
        <dbReference type="ARBA" id="ARBA00022777"/>
    </source>
</evidence>
<dbReference type="Gene3D" id="1.10.287.130">
    <property type="match status" value="1"/>
</dbReference>
<dbReference type="Pfam" id="PF01590">
    <property type="entry name" value="GAF"/>
    <property type="match status" value="1"/>
</dbReference>
<proteinExistence type="predicted"/>
<protein>
    <recommendedName>
        <fullName evidence="2">histidine kinase</fullName>
        <ecNumber evidence="2">2.7.13.3</ecNumber>
    </recommendedName>
</protein>
<evidence type="ECO:0000256" key="4">
    <source>
        <dbReference type="ARBA" id="ARBA00022679"/>
    </source>
</evidence>
<dbReference type="SMART" id="SM00387">
    <property type="entry name" value="HATPase_c"/>
    <property type="match status" value="1"/>
</dbReference>
<evidence type="ECO:0000313" key="8">
    <source>
        <dbReference type="Proteomes" id="UP000521868"/>
    </source>
</evidence>
<dbReference type="PRINTS" id="PR00344">
    <property type="entry name" value="BCTRLSENSOR"/>
</dbReference>
<dbReference type="NCBIfam" id="TIGR00229">
    <property type="entry name" value="sensory_box"/>
    <property type="match status" value="1"/>
</dbReference>
<dbReference type="Gene3D" id="3.30.450.20">
    <property type="entry name" value="PAS domain"/>
    <property type="match status" value="1"/>
</dbReference>
<dbReference type="Gene3D" id="3.30.450.40">
    <property type="match status" value="1"/>
</dbReference>
<dbReference type="InterPro" id="IPR000014">
    <property type="entry name" value="PAS"/>
</dbReference>
<evidence type="ECO:0000256" key="1">
    <source>
        <dbReference type="ARBA" id="ARBA00000085"/>
    </source>
</evidence>
<dbReference type="InterPro" id="IPR003018">
    <property type="entry name" value="GAF"/>
</dbReference>
<dbReference type="Pfam" id="PF08448">
    <property type="entry name" value="PAS_4"/>
    <property type="match status" value="1"/>
</dbReference>
<dbReference type="InterPro" id="IPR004358">
    <property type="entry name" value="Sig_transdc_His_kin-like_C"/>
</dbReference>
<dbReference type="InterPro" id="IPR013656">
    <property type="entry name" value="PAS_4"/>
</dbReference>
<dbReference type="InterPro" id="IPR005467">
    <property type="entry name" value="His_kinase_dom"/>
</dbReference>
<keyword evidence="8" id="KW-1185">Reference proteome</keyword>
<dbReference type="Gene3D" id="3.30.565.10">
    <property type="entry name" value="Histidine kinase-like ATPase, C-terminal domain"/>
    <property type="match status" value="1"/>
</dbReference>
<dbReference type="InterPro" id="IPR003661">
    <property type="entry name" value="HisK_dim/P_dom"/>
</dbReference>
<dbReference type="SMART" id="SM00091">
    <property type="entry name" value="PAS"/>
    <property type="match status" value="1"/>
</dbReference>
<evidence type="ECO:0000313" key="7">
    <source>
        <dbReference type="EMBL" id="NKE68131.1"/>
    </source>
</evidence>
<dbReference type="CDD" id="cd00130">
    <property type="entry name" value="PAS"/>
    <property type="match status" value="1"/>
</dbReference>
<dbReference type="InterPro" id="IPR035965">
    <property type="entry name" value="PAS-like_dom_sf"/>
</dbReference>
<dbReference type="InterPro" id="IPR036097">
    <property type="entry name" value="HisK_dim/P_sf"/>
</dbReference>
<dbReference type="PANTHER" id="PTHR43047">
    <property type="entry name" value="TWO-COMPONENT HISTIDINE PROTEIN KINASE"/>
    <property type="match status" value="1"/>
</dbReference>
<comment type="caution">
    <text evidence="7">The sequence shown here is derived from an EMBL/GenBank/DDBJ whole genome shotgun (WGS) entry which is preliminary data.</text>
</comment>
<sequence>MKPAASSGRRTGAGTTWMAWSLERPPIAPHNRAMRAPARPDNEADRLSDLYDYGILDTPAERVFDEIAALAATVCGTPYAALTLIDGERQWFKASFGISLRETGRDESICGHAILERELFEVPDTCKDARFNDNLLLAGPPEIRFYGGSQLTSARGNNIGMLCVLDGRPRELTPAQRVALDQLANVVMAVLEASKGSRLQSWLGTLFDRIAEEVFITDPDTLRFLHVNATAQHALGYSLQQLRRMTPMDVTADRRRADFEGYVRQLRAGAANVVFEGTRRRSDGVHYPVEVRWQLLETGGRPVVMSIVQDISERKQVDRMKDEFISVVNHELRTPLTSIHGAVKLLQQGAGGPMPAAAARLVTLAADNTDRLRRIVDDILHLEQIASGKMEFNLEPLDAARVLDQLAHGYETAAAAVGVALAVLAPENLRLTADPQRLHQVMANLVSNAIKFAPRDSRVLLEAAPAGAGRVRLSVTDAGPGIPDHFRERIFQRFAQADMDSRRTKGGSGLGLSIAKQMTEHMGGSIGYESRPGHTCFHVTFPEVSP</sequence>
<dbReference type="InterPro" id="IPR029016">
    <property type="entry name" value="GAF-like_dom_sf"/>
</dbReference>
<keyword evidence="4" id="KW-0808">Transferase</keyword>
<dbReference type="InterPro" id="IPR003594">
    <property type="entry name" value="HATPase_dom"/>
</dbReference>